<dbReference type="EMBL" id="CP003645">
    <property type="protein sequence ID" value="AFZ28605.1"/>
    <property type="molecule type" value="Genomic_DNA"/>
</dbReference>
<dbReference type="OrthoDB" id="9017863at2"/>
<dbReference type="RefSeq" id="WP_015211438.1">
    <property type="nucleotide sequence ID" value="NC_019758.1"/>
</dbReference>
<keyword evidence="1" id="KW-0614">Plasmid</keyword>
<evidence type="ECO:0000313" key="1">
    <source>
        <dbReference type="EMBL" id="AFZ28605.1"/>
    </source>
</evidence>
<dbReference type="AlphaFoldDB" id="K9X7K3"/>
<sequence length="363" mass="42277">MAITVYSQRFQREIDIEQLLSLLGHDFGLIKTKNKILSKLEKDEICQDVLCPICRSKGDGGKIVLAPTLQQVHFKFDVHEYFCDDNKSQQKKGQKGRDVDFGKDRSNETKIIRELVTKGIEQKIISQQIISDMRKYFYEAKVKYQYKMDISIDALQWFYHLKCSKRKSLNISNIKLKFNPLHAQLPDFDWRLAAEIFFINENHNLIEMANDCYWEDPPKTFNKIQKIIKNTQDSLVFDVKELEIPYRNTIKLSDFIVYNLAIKNSQGWHLTNSNIVLAFAALLLYISNWDIESAILKLINIVKSPNVTDRNSGNVIGLNPFYDFEVWASISKIREVAKASKKGFDYNAQIKTIEEQLKNESKQ</sequence>
<accession>K9X7K3</accession>
<protein>
    <submittedName>
        <fullName evidence="1">Uncharacterized protein</fullName>
    </submittedName>
</protein>
<dbReference type="Proteomes" id="UP000010475">
    <property type="component" value="Plasmid pCYLST.03"/>
</dbReference>
<evidence type="ECO:0000313" key="2">
    <source>
        <dbReference type="Proteomes" id="UP000010475"/>
    </source>
</evidence>
<name>K9X7K3_9NOST</name>
<reference evidence="1 2" key="1">
    <citation type="submission" date="2012-06" db="EMBL/GenBank/DDBJ databases">
        <title>Finished plasmid 3 of genome of Cylindrospermum stagnale PCC 7417.</title>
        <authorList>
            <consortium name="US DOE Joint Genome Institute"/>
            <person name="Gugger M."/>
            <person name="Coursin T."/>
            <person name="Rippka R."/>
            <person name="Tandeau De Marsac N."/>
            <person name="Huntemann M."/>
            <person name="Wei C.-L."/>
            <person name="Han J."/>
            <person name="Detter J.C."/>
            <person name="Han C."/>
            <person name="Tapia R."/>
            <person name="Davenport K."/>
            <person name="Daligault H."/>
            <person name="Erkkila T."/>
            <person name="Gu W."/>
            <person name="Munk A.C.C."/>
            <person name="Teshima H."/>
            <person name="Xu Y."/>
            <person name="Chain P."/>
            <person name="Chen A."/>
            <person name="Krypides N."/>
            <person name="Mavromatis K."/>
            <person name="Markowitz V."/>
            <person name="Szeto E."/>
            <person name="Ivanova N."/>
            <person name="Mikhailova N."/>
            <person name="Ovchinnikova G."/>
            <person name="Pagani I."/>
            <person name="Pati A."/>
            <person name="Goodwin L."/>
            <person name="Peters L."/>
            <person name="Pitluck S."/>
            <person name="Woyke T."/>
            <person name="Kerfeld C."/>
        </authorList>
    </citation>
    <scope>NUCLEOTIDE SEQUENCE [LARGE SCALE GENOMIC DNA]</scope>
    <source>
        <strain evidence="1 2">PCC 7417</strain>
        <plasmid evidence="2">Plasmid pCYLST.03</plasmid>
    </source>
</reference>
<dbReference type="KEGG" id="csg:Cylst_6387"/>
<keyword evidence="2" id="KW-1185">Reference proteome</keyword>
<dbReference type="HOGENOM" id="CLU_695880_0_0_3"/>
<geneLocation type="plasmid" evidence="1 2">
    <name>pCYLST.03</name>
</geneLocation>
<organism evidence="1 2">
    <name type="scientific">Cylindrospermum stagnale PCC 7417</name>
    <dbReference type="NCBI Taxonomy" id="56107"/>
    <lineage>
        <taxon>Bacteria</taxon>
        <taxon>Bacillati</taxon>
        <taxon>Cyanobacteriota</taxon>
        <taxon>Cyanophyceae</taxon>
        <taxon>Nostocales</taxon>
        <taxon>Nostocaceae</taxon>
        <taxon>Cylindrospermum</taxon>
    </lineage>
</organism>
<proteinExistence type="predicted"/>
<gene>
    <name evidence="1" type="ORF">Cylst_6387</name>
</gene>